<evidence type="ECO:0000256" key="12">
    <source>
        <dbReference type="HAMAP-Rule" id="MF_00188"/>
    </source>
</evidence>
<keyword evidence="9 12" id="KW-1133">Transmembrane helix</keyword>
<accession>E8JYY7</accession>
<evidence type="ECO:0000313" key="14">
    <source>
        <dbReference type="EMBL" id="EFX37519.1"/>
    </source>
</evidence>
<feature type="transmembrane region" description="Helical" evidence="12">
    <location>
        <begin position="43"/>
        <end position="62"/>
    </location>
</feature>
<dbReference type="GO" id="GO:0006508">
    <property type="term" value="P:proteolysis"/>
    <property type="evidence" value="ECO:0007669"/>
    <property type="project" value="UniProtKB-KW"/>
</dbReference>
<reference evidence="14 15" key="1">
    <citation type="submission" date="2010-12" db="EMBL/GenBank/DDBJ databases">
        <authorList>
            <person name="Muzny D."/>
            <person name="Qin X."/>
            <person name="Deng J."/>
            <person name="Jiang H."/>
            <person name="Liu Y."/>
            <person name="Qu J."/>
            <person name="Song X.-Z."/>
            <person name="Zhang L."/>
            <person name="Thornton R."/>
            <person name="Coyle M."/>
            <person name="Francisco L."/>
            <person name="Jackson L."/>
            <person name="Javaid M."/>
            <person name="Korchina V."/>
            <person name="Kovar C."/>
            <person name="Mata R."/>
            <person name="Mathew T."/>
            <person name="Ngo R."/>
            <person name="Nguyen L."/>
            <person name="Nguyen N."/>
            <person name="Okwuonu G."/>
            <person name="Ongeri F."/>
            <person name="Pham C."/>
            <person name="Simmons D."/>
            <person name="Wilczek-Boney K."/>
            <person name="Hale W."/>
            <person name="Jakkamsetti A."/>
            <person name="Pham P."/>
            <person name="Ruth R."/>
            <person name="San Lucas F."/>
            <person name="Warren J."/>
            <person name="Zhang J."/>
            <person name="Zhao Z."/>
            <person name="Zhou C."/>
            <person name="Zhu D."/>
            <person name="Lee S."/>
            <person name="Bess C."/>
            <person name="Blankenburg K."/>
            <person name="Forbes L."/>
            <person name="Fu Q."/>
            <person name="Gubbala S."/>
            <person name="Hirani K."/>
            <person name="Jayaseelan J.C."/>
            <person name="Lara F."/>
            <person name="Munidasa M."/>
            <person name="Palculict T."/>
            <person name="Patil S."/>
            <person name="Pu L.-L."/>
            <person name="Saada N."/>
            <person name="Tang L."/>
            <person name="Weissenberger G."/>
            <person name="Zhu Y."/>
            <person name="Hemphill L."/>
            <person name="Shang Y."/>
            <person name="Youmans B."/>
            <person name="Ayvaz T."/>
            <person name="Ross M."/>
            <person name="Santibanez J."/>
            <person name="Aqrawi P."/>
            <person name="Gross S."/>
            <person name="Joshi V."/>
            <person name="Fowler G."/>
            <person name="Nazareth L."/>
            <person name="Reid J."/>
            <person name="Worley K."/>
            <person name="Petrosino J."/>
            <person name="Highlander S."/>
            <person name="Gibbs R."/>
        </authorList>
    </citation>
    <scope>NUCLEOTIDE SEQUENCE [LARGE SCALE GENOMIC DNA]</scope>
    <source>
        <strain evidence="14 15">ATCC 700779</strain>
    </source>
</reference>
<feature type="transmembrane region" description="Helical" evidence="12">
    <location>
        <begin position="201"/>
        <end position="225"/>
    </location>
</feature>
<feature type="transmembrane region" description="Helical" evidence="12">
    <location>
        <begin position="161"/>
        <end position="181"/>
    </location>
</feature>
<dbReference type="InterPro" id="IPR001915">
    <property type="entry name" value="Peptidase_M48"/>
</dbReference>
<evidence type="ECO:0000259" key="13">
    <source>
        <dbReference type="Pfam" id="PF01435"/>
    </source>
</evidence>
<evidence type="ECO:0000256" key="8">
    <source>
        <dbReference type="ARBA" id="ARBA00022833"/>
    </source>
</evidence>
<keyword evidence="10 12" id="KW-0482">Metalloprotease</keyword>
<comment type="caution">
    <text evidence="14">The sequence shown here is derived from an EMBL/GenBank/DDBJ whole genome shotgun (WGS) entry which is preliminary data.</text>
</comment>
<feature type="domain" description="Peptidase M48" evidence="13">
    <location>
        <begin position="83"/>
        <end position="301"/>
    </location>
</feature>
<dbReference type="InterPro" id="IPR050083">
    <property type="entry name" value="HtpX_protease"/>
</dbReference>
<dbReference type="Pfam" id="PF01435">
    <property type="entry name" value="Peptidase_M48"/>
    <property type="match status" value="1"/>
</dbReference>
<gene>
    <name evidence="12 14" type="primary">htpX</name>
    <name evidence="14" type="ORF">HMPREF9423_0503</name>
</gene>
<keyword evidence="6 12" id="KW-0479">Metal-binding</keyword>
<evidence type="ECO:0000256" key="5">
    <source>
        <dbReference type="ARBA" id="ARBA00022692"/>
    </source>
</evidence>
<keyword evidence="8 12" id="KW-0862">Zinc</keyword>
<feature type="binding site" evidence="12">
    <location>
        <position position="146"/>
    </location>
    <ligand>
        <name>Zn(2+)</name>
        <dbReference type="ChEBI" id="CHEBI:29105"/>
        <note>catalytic</note>
    </ligand>
</feature>
<dbReference type="PANTHER" id="PTHR43221">
    <property type="entry name" value="PROTEASE HTPX"/>
    <property type="match status" value="1"/>
</dbReference>
<comment type="similarity">
    <text evidence="2 12">Belongs to the peptidase M48B family.</text>
</comment>
<feature type="binding site" evidence="12">
    <location>
        <position position="230"/>
    </location>
    <ligand>
        <name>Zn(2+)</name>
        <dbReference type="ChEBI" id="CHEBI:29105"/>
        <note>catalytic</note>
    </ligand>
</feature>
<name>E8JYY7_9STRE</name>
<dbReference type="NCBIfam" id="NF003425">
    <property type="entry name" value="PRK04897.1"/>
    <property type="match status" value="1"/>
</dbReference>
<organism evidence="14 15">
    <name type="scientific">Streptococcus infantis ATCC 700779</name>
    <dbReference type="NCBI Taxonomy" id="889204"/>
    <lineage>
        <taxon>Bacteria</taxon>
        <taxon>Bacillati</taxon>
        <taxon>Bacillota</taxon>
        <taxon>Bacilli</taxon>
        <taxon>Lactobacillales</taxon>
        <taxon>Streptococcaceae</taxon>
        <taxon>Streptococcus</taxon>
    </lineage>
</organism>
<dbReference type="GO" id="GO:0005886">
    <property type="term" value="C:plasma membrane"/>
    <property type="evidence" value="ECO:0007669"/>
    <property type="project" value="UniProtKB-SubCell"/>
</dbReference>
<keyword evidence="11 12" id="KW-0472">Membrane</keyword>
<evidence type="ECO:0000256" key="9">
    <source>
        <dbReference type="ARBA" id="ARBA00022989"/>
    </source>
</evidence>
<evidence type="ECO:0000256" key="3">
    <source>
        <dbReference type="ARBA" id="ARBA00022475"/>
    </source>
</evidence>
<keyword evidence="7 12" id="KW-0378">Hydrolase</keyword>
<dbReference type="HAMAP" id="MF_00188">
    <property type="entry name" value="Pept_M48_protease_HtpX"/>
    <property type="match status" value="1"/>
</dbReference>
<comment type="cofactor">
    <cofactor evidence="12">
        <name>Zn(2+)</name>
        <dbReference type="ChEBI" id="CHEBI:29105"/>
    </cofactor>
    <text evidence="12">Binds 1 zinc ion per subunit.</text>
</comment>
<dbReference type="PANTHER" id="PTHR43221:SF1">
    <property type="entry name" value="PROTEASE HTPX"/>
    <property type="match status" value="1"/>
</dbReference>
<dbReference type="Proteomes" id="UP000002815">
    <property type="component" value="Unassembled WGS sequence"/>
</dbReference>
<evidence type="ECO:0000313" key="15">
    <source>
        <dbReference type="Proteomes" id="UP000002815"/>
    </source>
</evidence>
<protein>
    <recommendedName>
        <fullName evidence="12">Protease HtpX homolog</fullName>
        <ecNumber evidence="12">3.4.24.-</ecNumber>
    </recommendedName>
</protein>
<dbReference type="InterPro" id="IPR022919">
    <property type="entry name" value="Pept_M48_protease_HtpX"/>
</dbReference>
<dbReference type="HOGENOM" id="CLU_042266_2_1_9"/>
<keyword evidence="5 12" id="KW-0812">Transmembrane</keyword>
<sequence length="302" mass="33332">MTKMLYKQIASNKRKTWVLLIVFFLLLAIVGYAVGYLFMNSGFGGVTIAMILGFIYALTMIFQSTEIVMSMNGAREVDRDEEPVLYHVVEDMAMVAQIPMPRVYVIDDPGLNAFATGSNPQNAAVAATSGLLEIMNREELEAVIGHEVSHIRNLDIRISTIAVALASAITLLSSMAGRMMWWGGASRSRRNSDRDSGGLEVILLVISLLAIVLAPLAATLVQLAISRQREFLADASSVELTRNPQGMINALQKLDNSQPMTHHVDNASSALYINDPQKPGFLKKLFYTHPPISERIERLKHM</sequence>
<proteinExistence type="inferred from homology"/>
<dbReference type="AlphaFoldDB" id="E8JYY7"/>
<dbReference type="CDD" id="cd07340">
    <property type="entry name" value="M48B_Htpx_like"/>
    <property type="match status" value="1"/>
</dbReference>
<dbReference type="Gene3D" id="3.30.2010.10">
    <property type="entry name" value="Metalloproteases ('zincins'), catalytic domain"/>
    <property type="match status" value="1"/>
</dbReference>
<dbReference type="EMBL" id="AEVD01000004">
    <property type="protein sequence ID" value="EFX37519.1"/>
    <property type="molecule type" value="Genomic_DNA"/>
</dbReference>
<keyword evidence="3 12" id="KW-1003">Cell membrane</keyword>
<evidence type="ECO:0000256" key="10">
    <source>
        <dbReference type="ARBA" id="ARBA00023049"/>
    </source>
</evidence>
<dbReference type="EC" id="3.4.24.-" evidence="12"/>
<dbReference type="GO" id="GO:0004222">
    <property type="term" value="F:metalloendopeptidase activity"/>
    <property type="evidence" value="ECO:0007669"/>
    <property type="project" value="UniProtKB-UniRule"/>
</dbReference>
<keyword evidence="4 12" id="KW-0645">Protease</keyword>
<evidence type="ECO:0000256" key="4">
    <source>
        <dbReference type="ARBA" id="ARBA00022670"/>
    </source>
</evidence>
<dbReference type="GO" id="GO:0008270">
    <property type="term" value="F:zinc ion binding"/>
    <property type="evidence" value="ECO:0007669"/>
    <property type="project" value="UniProtKB-UniRule"/>
</dbReference>
<evidence type="ECO:0000256" key="11">
    <source>
        <dbReference type="ARBA" id="ARBA00023136"/>
    </source>
</evidence>
<dbReference type="eggNOG" id="COG0501">
    <property type="taxonomic scope" value="Bacteria"/>
</dbReference>
<evidence type="ECO:0000256" key="6">
    <source>
        <dbReference type="ARBA" id="ARBA00022723"/>
    </source>
</evidence>
<evidence type="ECO:0000256" key="1">
    <source>
        <dbReference type="ARBA" id="ARBA00004651"/>
    </source>
</evidence>
<keyword evidence="15" id="KW-1185">Reference proteome</keyword>
<evidence type="ECO:0000256" key="7">
    <source>
        <dbReference type="ARBA" id="ARBA00022801"/>
    </source>
</evidence>
<evidence type="ECO:0000256" key="2">
    <source>
        <dbReference type="ARBA" id="ARBA00009779"/>
    </source>
</evidence>
<feature type="binding site" evidence="12">
    <location>
        <position position="150"/>
    </location>
    <ligand>
        <name>Zn(2+)</name>
        <dbReference type="ChEBI" id="CHEBI:29105"/>
        <note>catalytic</note>
    </ligand>
</feature>
<comment type="subcellular location">
    <subcellularLocation>
        <location evidence="1 12">Cell membrane</location>
        <topology evidence="1 12">Multi-pass membrane protein</topology>
    </subcellularLocation>
</comment>
<feature type="active site" evidence="12">
    <location>
        <position position="147"/>
    </location>
</feature>